<dbReference type="RefSeq" id="WP_285231840.1">
    <property type="nucleotide sequence ID" value="NZ_CP116346.1"/>
</dbReference>
<evidence type="ECO:0000313" key="2">
    <source>
        <dbReference type="Proteomes" id="UP001177769"/>
    </source>
</evidence>
<dbReference type="Pfam" id="PF08734">
    <property type="entry name" value="GYD"/>
    <property type="match status" value="1"/>
</dbReference>
<dbReference type="AlphaFoldDB" id="A0AA95NJL9"/>
<keyword evidence="2" id="KW-1185">Reference proteome</keyword>
<organism evidence="1 2">
    <name type="scientific">Paucibacter sediminis</name>
    <dbReference type="NCBI Taxonomy" id="3019553"/>
    <lineage>
        <taxon>Bacteria</taxon>
        <taxon>Pseudomonadati</taxon>
        <taxon>Pseudomonadota</taxon>
        <taxon>Betaproteobacteria</taxon>
        <taxon>Burkholderiales</taxon>
        <taxon>Sphaerotilaceae</taxon>
        <taxon>Roseateles</taxon>
    </lineage>
</organism>
<accession>A0AA95NJL9</accession>
<dbReference type="KEGG" id="pais:PFX98_17860"/>
<dbReference type="InterPro" id="IPR014845">
    <property type="entry name" value="GYD/TTHA1554"/>
</dbReference>
<proteinExistence type="predicted"/>
<reference evidence="1" key="1">
    <citation type="submission" date="2023-01" db="EMBL/GenBank/DDBJ databases">
        <title>Whole genome sequence of Paucibacter sp. S2-9 isolated from pond sediment.</title>
        <authorList>
            <person name="Jung J.Y."/>
        </authorList>
    </citation>
    <scope>NUCLEOTIDE SEQUENCE</scope>
    <source>
        <strain evidence="1">S2-9</strain>
    </source>
</reference>
<sequence length="98" mass="10658">MASYTVLANFTDQGVKGLKETTHRAEAVEALGRKMGVTVKSIQWAFGSYDLVCQFEAADDQTIAAFGAAIAMQGNVRTQTIRTFTRDEMNAILLKLPG</sequence>
<protein>
    <submittedName>
        <fullName evidence="1">GYD domain-containing protein</fullName>
    </submittedName>
</protein>
<name>A0AA95NJL9_9BURK</name>
<gene>
    <name evidence="1" type="ORF">PFX98_17860</name>
</gene>
<dbReference type="EMBL" id="CP116346">
    <property type="protein sequence ID" value="WIT10766.1"/>
    <property type="molecule type" value="Genomic_DNA"/>
</dbReference>
<evidence type="ECO:0000313" key="1">
    <source>
        <dbReference type="EMBL" id="WIT10766.1"/>
    </source>
</evidence>
<dbReference type="Proteomes" id="UP001177769">
    <property type="component" value="Chromosome"/>
</dbReference>